<name>A0A6A1TNF4_NEOGA</name>
<gene>
    <name evidence="1" type="ORF">F4V91_06830</name>
</gene>
<sequence>MEFTAETLADFIEEKTREYWKKNETPFLLADVGPAITKAASPDFNYKALIAPLSLKQFVAGMSGKVKVVQHATHKAKVGVIPANEDFEFGDKVVFEVSMEPKENPTKSHSRSNKYIVLNFLQALASLDDSELDKVVIPASVLAKLLKEK</sequence>
<organism evidence="1 2">
    <name type="scientific">Neorhizobium galegae</name>
    <name type="common">Rhizobium galegae</name>
    <dbReference type="NCBI Taxonomy" id="399"/>
    <lineage>
        <taxon>Bacteria</taxon>
        <taxon>Pseudomonadati</taxon>
        <taxon>Pseudomonadota</taxon>
        <taxon>Alphaproteobacteria</taxon>
        <taxon>Hyphomicrobiales</taxon>
        <taxon>Rhizobiaceae</taxon>
        <taxon>Rhizobium/Agrobacterium group</taxon>
        <taxon>Neorhizobium</taxon>
    </lineage>
</organism>
<evidence type="ECO:0000313" key="2">
    <source>
        <dbReference type="Proteomes" id="UP000386575"/>
    </source>
</evidence>
<reference evidence="1 2" key="1">
    <citation type="submission" date="2019-09" db="EMBL/GenBank/DDBJ databases">
        <title>Genome sequencing of Ng87 strain.</title>
        <authorList>
            <person name="Karasev E.S."/>
            <person name="Andronov E."/>
        </authorList>
    </citation>
    <scope>NUCLEOTIDE SEQUENCE [LARGE SCALE GENOMIC DNA]</scope>
    <source>
        <strain evidence="1 2">Ng87</strain>
    </source>
</reference>
<dbReference type="Proteomes" id="UP000386575">
    <property type="component" value="Unassembled WGS sequence"/>
</dbReference>
<proteinExistence type="predicted"/>
<dbReference type="EMBL" id="VZUL01000002">
    <property type="protein sequence ID" value="KAB1086173.1"/>
    <property type="molecule type" value="Genomic_DNA"/>
</dbReference>
<comment type="caution">
    <text evidence="1">The sequence shown here is derived from an EMBL/GenBank/DDBJ whole genome shotgun (WGS) entry which is preliminary data.</text>
</comment>
<dbReference type="RefSeq" id="WP_151041692.1">
    <property type="nucleotide sequence ID" value="NZ_VZUL01000002.1"/>
</dbReference>
<protein>
    <submittedName>
        <fullName evidence="1">Uncharacterized protein</fullName>
    </submittedName>
</protein>
<dbReference type="AlphaFoldDB" id="A0A6A1TNF4"/>
<accession>A0A6A1TNF4</accession>
<evidence type="ECO:0000313" key="1">
    <source>
        <dbReference type="EMBL" id="KAB1086173.1"/>
    </source>
</evidence>